<dbReference type="Proteomes" id="UP001172083">
    <property type="component" value="Unassembled WGS sequence"/>
</dbReference>
<evidence type="ECO:0000313" key="3">
    <source>
        <dbReference type="Proteomes" id="UP001172083"/>
    </source>
</evidence>
<reference evidence="2" key="1">
    <citation type="submission" date="2023-06" db="EMBL/GenBank/DDBJ databases">
        <title>Genomic of Agaribacillus aureum.</title>
        <authorList>
            <person name="Wang G."/>
        </authorList>
    </citation>
    <scope>NUCLEOTIDE SEQUENCE</scope>
    <source>
        <strain evidence="2">BMA12</strain>
    </source>
</reference>
<name>A0ABT8L7V1_9BACT</name>
<comment type="caution">
    <text evidence="2">The sequence shown here is derived from an EMBL/GenBank/DDBJ whole genome shotgun (WGS) entry which is preliminary data.</text>
</comment>
<evidence type="ECO:0000256" key="1">
    <source>
        <dbReference type="SAM" id="Phobius"/>
    </source>
</evidence>
<protein>
    <submittedName>
        <fullName evidence="2">Uncharacterized protein</fullName>
    </submittedName>
</protein>
<keyword evidence="1" id="KW-1133">Transmembrane helix</keyword>
<accession>A0ABT8L7V1</accession>
<dbReference type="RefSeq" id="WP_346758640.1">
    <property type="nucleotide sequence ID" value="NZ_JAUJEB010000002.1"/>
</dbReference>
<keyword evidence="1" id="KW-0472">Membrane</keyword>
<organism evidence="2 3">
    <name type="scientific">Agaribacillus aureus</name>
    <dbReference type="NCBI Taxonomy" id="3051825"/>
    <lineage>
        <taxon>Bacteria</taxon>
        <taxon>Pseudomonadati</taxon>
        <taxon>Bacteroidota</taxon>
        <taxon>Cytophagia</taxon>
        <taxon>Cytophagales</taxon>
        <taxon>Splendidivirgaceae</taxon>
        <taxon>Agaribacillus</taxon>
    </lineage>
</organism>
<keyword evidence="3" id="KW-1185">Reference proteome</keyword>
<sequence length="423" mass="47883">MARTERAYIDLCKKQIEEKFSFGNGQGYTQRDLEVLSATIEEKTGITISLSTLKRLWKNNYKQSPQLASLNALAGILDYKDWHAFKQANQKKSNIFIPHLKWVAPAGLLFMALIWVLTTSVGSINPSEKKDADKSLIITGPVHFEASKTVTSGIPNTVIFKYDVSNVIADTIYIQQSWNKHKRLGIDPEGSAVASIYYESGFHRARLMANDSIIAMLPIHILSNGWEPHVYYSSADPRPIDFKNEKFVTNGRLHLDSAMLSKRYVDFSKDFFSRISNSRIFDVHSDNFSFLTRMKVDSLSDSLCPWMNIVLVTEVHIFSVSLNKNGCEKYVSYKLGEIRKSGSNNDLSALGCQVYDWQELEVRVKDKHAAIYLNGALTYEEQFKEDLGKIKALIYIFDGTGSIDYTRLSDGNGKMVFEDHFGG</sequence>
<gene>
    <name evidence="2" type="ORF">QQ020_14625</name>
</gene>
<keyword evidence="1" id="KW-0812">Transmembrane</keyword>
<feature type="transmembrane region" description="Helical" evidence="1">
    <location>
        <begin position="100"/>
        <end position="118"/>
    </location>
</feature>
<evidence type="ECO:0000313" key="2">
    <source>
        <dbReference type="EMBL" id="MDN5213301.1"/>
    </source>
</evidence>
<dbReference type="EMBL" id="JAUJEB010000002">
    <property type="protein sequence ID" value="MDN5213301.1"/>
    <property type="molecule type" value="Genomic_DNA"/>
</dbReference>
<proteinExistence type="predicted"/>